<keyword evidence="3" id="KW-1185">Reference proteome</keyword>
<name>A0A9W6Z775_AMBMO</name>
<gene>
    <name evidence="2" type="ORF">Amon01_000754600</name>
</gene>
<evidence type="ECO:0000313" key="2">
    <source>
        <dbReference type="EMBL" id="GMG55382.1"/>
    </source>
</evidence>
<reference evidence="2" key="1">
    <citation type="submission" date="2023-04" db="EMBL/GenBank/DDBJ databases">
        <title>Ambrosiozyma monospora NBRC 1965.</title>
        <authorList>
            <person name="Ichikawa N."/>
            <person name="Sato H."/>
            <person name="Tonouchi N."/>
        </authorList>
    </citation>
    <scope>NUCLEOTIDE SEQUENCE</scope>
    <source>
        <strain evidence="2">NBRC 1965</strain>
    </source>
</reference>
<dbReference type="Pfam" id="PF08045">
    <property type="entry name" value="CDC14"/>
    <property type="match status" value="1"/>
</dbReference>
<accession>A0A9W6Z775</accession>
<proteinExistence type="predicted"/>
<dbReference type="PANTHER" id="PTHR34065">
    <property type="entry name" value="CELL DIVISION CONTROL PROTEIN 14"/>
    <property type="match status" value="1"/>
</dbReference>
<dbReference type="PANTHER" id="PTHR34065:SF1">
    <property type="entry name" value="CELL DIVISION CONTROL PROTEIN 14"/>
    <property type="match status" value="1"/>
</dbReference>
<feature type="region of interest" description="Disordered" evidence="1">
    <location>
        <begin position="85"/>
        <end position="123"/>
    </location>
</feature>
<protein>
    <submittedName>
        <fullName evidence="2">Unnamed protein product</fullName>
    </submittedName>
</protein>
<feature type="compositionally biased region" description="Polar residues" evidence="1">
    <location>
        <begin position="85"/>
        <end position="119"/>
    </location>
</feature>
<dbReference type="InterPro" id="IPR012535">
    <property type="entry name" value="Cell_div_Cdc14"/>
</dbReference>
<evidence type="ECO:0000256" key="1">
    <source>
        <dbReference type="SAM" id="MobiDB-lite"/>
    </source>
</evidence>
<comment type="caution">
    <text evidence="2">The sequence shown here is derived from an EMBL/GenBank/DDBJ whole genome shotgun (WGS) entry which is preliminary data.</text>
</comment>
<organism evidence="2 3">
    <name type="scientific">Ambrosiozyma monospora</name>
    <name type="common">Yeast</name>
    <name type="synonym">Endomycopsis monosporus</name>
    <dbReference type="NCBI Taxonomy" id="43982"/>
    <lineage>
        <taxon>Eukaryota</taxon>
        <taxon>Fungi</taxon>
        <taxon>Dikarya</taxon>
        <taxon>Ascomycota</taxon>
        <taxon>Saccharomycotina</taxon>
        <taxon>Pichiomycetes</taxon>
        <taxon>Pichiales</taxon>
        <taxon>Pichiaceae</taxon>
        <taxon>Ambrosiozyma</taxon>
    </lineage>
</organism>
<dbReference type="EMBL" id="BSXU01005660">
    <property type="protein sequence ID" value="GMG55382.1"/>
    <property type="molecule type" value="Genomic_DNA"/>
</dbReference>
<dbReference type="OrthoDB" id="5357220at2759"/>
<sequence>MTILIDFLKPNTPVQLLANLIPALVSVLVRNVGNLRMFEKLEGPKRMCLLLTHKPKQNVNPQSWKEVQVKVLEFLFFYLIPETQKPQGSNSATVAKSSGTGVGANGSSDNNLDKSSSASFDGHVRRTMQDKRKILNQYLNVDITEGLINELLESKPFGNMNTEW</sequence>
<evidence type="ECO:0000313" key="3">
    <source>
        <dbReference type="Proteomes" id="UP001165063"/>
    </source>
</evidence>
<dbReference type="Proteomes" id="UP001165063">
    <property type="component" value="Unassembled WGS sequence"/>
</dbReference>
<dbReference type="AlphaFoldDB" id="A0A9W6Z775"/>